<protein>
    <submittedName>
        <fullName evidence="2">Uncharacterized protein</fullName>
    </submittedName>
</protein>
<name>S8E225_FOMSC</name>
<keyword evidence="3" id="KW-1185">Reference proteome</keyword>
<evidence type="ECO:0000256" key="1">
    <source>
        <dbReference type="SAM" id="MobiDB-lite"/>
    </source>
</evidence>
<gene>
    <name evidence="2" type="ORF">FOMPIDRAFT_90487</name>
</gene>
<reference evidence="2 3" key="1">
    <citation type="journal article" date="2012" name="Science">
        <title>The Paleozoic origin of enzymatic lignin decomposition reconstructed from 31 fungal genomes.</title>
        <authorList>
            <person name="Floudas D."/>
            <person name="Binder M."/>
            <person name="Riley R."/>
            <person name="Barry K."/>
            <person name="Blanchette R.A."/>
            <person name="Henrissat B."/>
            <person name="Martinez A.T."/>
            <person name="Otillar R."/>
            <person name="Spatafora J.W."/>
            <person name="Yadav J.S."/>
            <person name="Aerts A."/>
            <person name="Benoit I."/>
            <person name="Boyd A."/>
            <person name="Carlson A."/>
            <person name="Copeland A."/>
            <person name="Coutinho P.M."/>
            <person name="de Vries R.P."/>
            <person name="Ferreira P."/>
            <person name="Findley K."/>
            <person name="Foster B."/>
            <person name="Gaskell J."/>
            <person name="Glotzer D."/>
            <person name="Gorecki P."/>
            <person name="Heitman J."/>
            <person name="Hesse C."/>
            <person name="Hori C."/>
            <person name="Igarashi K."/>
            <person name="Jurgens J.A."/>
            <person name="Kallen N."/>
            <person name="Kersten P."/>
            <person name="Kohler A."/>
            <person name="Kuees U."/>
            <person name="Kumar T.K.A."/>
            <person name="Kuo A."/>
            <person name="LaButti K."/>
            <person name="Larrondo L.F."/>
            <person name="Lindquist E."/>
            <person name="Ling A."/>
            <person name="Lombard V."/>
            <person name="Lucas S."/>
            <person name="Lundell T."/>
            <person name="Martin R."/>
            <person name="McLaughlin D.J."/>
            <person name="Morgenstern I."/>
            <person name="Morin E."/>
            <person name="Murat C."/>
            <person name="Nagy L.G."/>
            <person name="Nolan M."/>
            <person name="Ohm R.A."/>
            <person name="Patyshakuliyeva A."/>
            <person name="Rokas A."/>
            <person name="Ruiz-Duenas F.J."/>
            <person name="Sabat G."/>
            <person name="Salamov A."/>
            <person name="Samejima M."/>
            <person name="Schmutz J."/>
            <person name="Slot J.C."/>
            <person name="St John F."/>
            <person name="Stenlid J."/>
            <person name="Sun H."/>
            <person name="Sun S."/>
            <person name="Syed K."/>
            <person name="Tsang A."/>
            <person name="Wiebenga A."/>
            <person name="Young D."/>
            <person name="Pisabarro A."/>
            <person name="Eastwood D.C."/>
            <person name="Martin F."/>
            <person name="Cullen D."/>
            <person name="Grigoriev I.V."/>
            <person name="Hibbett D.S."/>
        </authorList>
    </citation>
    <scope>NUCLEOTIDE SEQUENCE</scope>
    <source>
        <strain evidence="3">FP-58527</strain>
    </source>
</reference>
<dbReference type="Proteomes" id="UP000015241">
    <property type="component" value="Unassembled WGS sequence"/>
</dbReference>
<sequence length="83" mass="9301">MLARLPARSPTPRPLIKPSGAAPDTDEVFLKAVALTKKGKRTEDTFDREVNNLRISRPELEATPERDAWAVLDKFGDDRDVRA</sequence>
<dbReference type="OrthoDB" id="552194at2759"/>
<proteinExistence type="predicted"/>
<evidence type="ECO:0000313" key="2">
    <source>
        <dbReference type="EMBL" id="EPS98827.1"/>
    </source>
</evidence>
<dbReference type="InParanoid" id="S8E225"/>
<accession>S8E225</accession>
<feature type="region of interest" description="Disordered" evidence="1">
    <location>
        <begin position="1"/>
        <end position="23"/>
    </location>
</feature>
<organism evidence="2 3">
    <name type="scientific">Fomitopsis schrenkii</name>
    <name type="common">Brown rot fungus</name>
    <dbReference type="NCBI Taxonomy" id="2126942"/>
    <lineage>
        <taxon>Eukaryota</taxon>
        <taxon>Fungi</taxon>
        <taxon>Dikarya</taxon>
        <taxon>Basidiomycota</taxon>
        <taxon>Agaricomycotina</taxon>
        <taxon>Agaricomycetes</taxon>
        <taxon>Polyporales</taxon>
        <taxon>Fomitopsis</taxon>
    </lineage>
</organism>
<dbReference type="HOGENOM" id="CLU_2542602_0_0_1"/>
<dbReference type="EMBL" id="KE504161">
    <property type="protein sequence ID" value="EPS98827.1"/>
    <property type="molecule type" value="Genomic_DNA"/>
</dbReference>
<evidence type="ECO:0000313" key="3">
    <source>
        <dbReference type="Proteomes" id="UP000015241"/>
    </source>
</evidence>
<dbReference type="AlphaFoldDB" id="S8E225"/>